<dbReference type="EMBL" id="FTOB01000001">
    <property type="protein sequence ID" value="SIS37742.1"/>
    <property type="molecule type" value="Genomic_DNA"/>
</dbReference>
<evidence type="ECO:0000313" key="3">
    <source>
        <dbReference type="Proteomes" id="UP000185728"/>
    </source>
</evidence>
<accession>A0ABY1KI15</accession>
<keyword evidence="1" id="KW-0472">Membrane</keyword>
<feature type="transmembrane region" description="Helical" evidence="1">
    <location>
        <begin position="29"/>
        <end position="48"/>
    </location>
</feature>
<keyword evidence="3" id="KW-1185">Reference proteome</keyword>
<proteinExistence type="predicted"/>
<reference evidence="2 3" key="1">
    <citation type="submission" date="2017-01" db="EMBL/GenBank/DDBJ databases">
        <authorList>
            <person name="Varghese N."/>
            <person name="Submissions S."/>
        </authorList>
    </citation>
    <scope>NUCLEOTIDE SEQUENCE [LARGE SCALE GENOMIC DNA]</scope>
    <source>
        <strain evidence="2 3">DSM 2061</strain>
    </source>
</reference>
<name>A0ABY1KI15_9FLAO</name>
<dbReference type="RefSeq" id="WP_175609829.1">
    <property type="nucleotide sequence ID" value="NZ_FTOB01000001.1"/>
</dbReference>
<organism evidence="2 3">
    <name type="scientific">Zobellia uliginosa</name>
    <dbReference type="NCBI Taxonomy" id="143224"/>
    <lineage>
        <taxon>Bacteria</taxon>
        <taxon>Pseudomonadati</taxon>
        <taxon>Bacteroidota</taxon>
        <taxon>Flavobacteriia</taxon>
        <taxon>Flavobacteriales</taxon>
        <taxon>Flavobacteriaceae</taxon>
        <taxon>Zobellia</taxon>
    </lineage>
</organism>
<protein>
    <submittedName>
        <fullName evidence="2">Uncharacterized protein</fullName>
    </submittedName>
</protein>
<keyword evidence="1" id="KW-1133">Transmembrane helix</keyword>
<dbReference type="Proteomes" id="UP000185728">
    <property type="component" value="Unassembled WGS sequence"/>
</dbReference>
<keyword evidence="1" id="KW-0812">Transmembrane</keyword>
<comment type="caution">
    <text evidence="2">The sequence shown here is derived from an EMBL/GenBank/DDBJ whole genome shotgun (WGS) entry which is preliminary data.</text>
</comment>
<evidence type="ECO:0000256" key="1">
    <source>
        <dbReference type="SAM" id="Phobius"/>
    </source>
</evidence>
<sequence length="55" mass="6396">MFLLWQDVSEIEKKIEAAPDSAYEIGLTIGTYLPFVVLVLVAYAFYYFSRKSRQD</sequence>
<gene>
    <name evidence="2" type="ORF">SAMN05421766_101177</name>
</gene>
<evidence type="ECO:0000313" key="2">
    <source>
        <dbReference type="EMBL" id="SIS37742.1"/>
    </source>
</evidence>